<proteinExistence type="predicted"/>
<keyword evidence="4" id="KW-1185">Reference proteome</keyword>
<evidence type="ECO:0000256" key="2">
    <source>
        <dbReference type="SAM" id="Phobius"/>
    </source>
</evidence>
<keyword evidence="2" id="KW-0472">Membrane</keyword>
<sequence>MTDDELARRLLLPLDEHPDTPSRVDITAAVATGTKRRRARRAAVTAAAVAAGLAVATVPAVISRSAPPAPTATGRPSATAAPSPTAPAYERATATLPSSCAGRVLPVTKGIQSHVFAVDPTGRYATYVTYPRDGGTQLFVWHEGKVTKIGGPGNSDSLDSVNSHGVAVGDVHLYDAVPHGIVVSGGKLSLLPGGQADARAINDHGVIVGNRADKSAALRWPSRSEEPVELPVPDEYALAMANDIDADGTVVGHVENRTYSRQNPVWEQVAYVWPGNGPGRALAAPTLPGVEFSHYSARAVSNGWVLGAAFTEQGTKMIPVRWDLNTGKAQVLPELDIASDVNPYGWIVGMSKDQHAVLTDGVTTVRLPDVLPFPKKYGMNFATSVSDDGRTIVGNVDDANRAGLQQAVLWQCS</sequence>
<dbReference type="AlphaFoldDB" id="A0A8J3KUT7"/>
<dbReference type="EMBL" id="BONI01000035">
    <property type="protein sequence ID" value="GIG07520.1"/>
    <property type="molecule type" value="Genomic_DNA"/>
</dbReference>
<organism evidence="3 4">
    <name type="scientific">Catellatospora coxensis</name>
    <dbReference type="NCBI Taxonomy" id="310354"/>
    <lineage>
        <taxon>Bacteria</taxon>
        <taxon>Bacillati</taxon>
        <taxon>Actinomycetota</taxon>
        <taxon>Actinomycetes</taxon>
        <taxon>Micromonosporales</taxon>
        <taxon>Micromonosporaceae</taxon>
        <taxon>Catellatospora</taxon>
    </lineage>
</organism>
<protein>
    <submittedName>
        <fullName evidence="3">Uncharacterized protein</fullName>
    </submittedName>
</protein>
<keyword evidence="2" id="KW-1133">Transmembrane helix</keyword>
<feature type="transmembrane region" description="Helical" evidence="2">
    <location>
        <begin position="42"/>
        <end position="62"/>
    </location>
</feature>
<feature type="region of interest" description="Disordered" evidence="1">
    <location>
        <begin position="66"/>
        <end position="86"/>
    </location>
</feature>
<reference evidence="3 4" key="1">
    <citation type="submission" date="2021-01" db="EMBL/GenBank/DDBJ databases">
        <title>Whole genome shotgun sequence of Catellatospora coxensis NBRC 107359.</title>
        <authorList>
            <person name="Komaki H."/>
            <person name="Tamura T."/>
        </authorList>
    </citation>
    <scope>NUCLEOTIDE SEQUENCE [LARGE SCALE GENOMIC DNA]</scope>
    <source>
        <strain evidence="3 4">NBRC 107359</strain>
    </source>
</reference>
<evidence type="ECO:0000313" key="3">
    <source>
        <dbReference type="EMBL" id="GIG07520.1"/>
    </source>
</evidence>
<dbReference type="RefSeq" id="WP_203693863.1">
    <property type="nucleotide sequence ID" value="NZ_BONI01000035.1"/>
</dbReference>
<evidence type="ECO:0000256" key="1">
    <source>
        <dbReference type="SAM" id="MobiDB-lite"/>
    </source>
</evidence>
<keyword evidence="2" id="KW-0812">Transmembrane</keyword>
<accession>A0A8J3KUT7</accession>
<dbReference type="Proteomes" id="UP000630887">
    <property type="component" value="Unassembled WGS sequence"/>
</dbReference>
<name>A0A8J3KUT7_9ACTN</name>
<evidence type="ECO:0000313" key="4">
    <source>
        <dbReference type="Proteomes" id="UP000630887"/>
    </source>
</evidence>
<gene>
    <name evidence="3" type="ORF">Cco03nite_42200</name>
</gene>
<comment type="caution">
    <text evidence="3">The sequence shown here is derived from an EMBL/GenBank/DDBJ whole genome shotgun (WGS) entry which is preliminary data.</text>
</comment>